<keyword evidence="2" id="KW-1185">Reference proteome</keyword>
<reference evidence="1 2" key="1">
    <citation type="submission" date="2019-05" db="EMBL/GenBank/DDBJ databases">
        <title>Another draft genome of Portunus trituberculatus and its Hox gene families provides insights of decapod evolution.</title>
        <authorList>
            <person name="Jeong J.-H."/>
            <person name="Song I."/>
            <person name="Kim S."/>
            <person name="Choi T."/>
            <person name="Kim D."/>
            <person name="Ryu S."/>
            <person name="Kim W."/>
        </authorList>
    </citation>
    <scope>NUCLEOTIDE SEQUENCE [LARGE SCALE GENOMIC DNA]</scope>
    <source>
        <tissue evidence="1">Muscle</tissue>
    </source>
</reference>
<dbReference type="EMBL" id="VSRR010001640">
    <property type="protein sequence ID" value="MPC26721.1"/>
    <property type="molecule type" value="Genomic_DNA"/>
</dbReference>
<proteinExistence type="predicted"/>
<evidence type="ECO:0000313" key="2">
    <source>
        <dbReference type="Proteomes" id="UP000324222"/>
    </source>
</evidence>
<accession>A0A5B7DYL5</accession>
<dbReference type="Proteomes" id="UP000324222">
    <property type="component" value="Unassembled WGS sequence"/>
</dbReference>
<evidence type="ECO:0000313" key="1">
    <source>
        <dbReference type="EMBL" id="MPC26721.1"/>
    </source>
</evidence>
<dbReference type="AlphaFoldDB" id="A0A5B7DYL5"/>
<name>A0A5B7DYL5_PORTR</name>
<sequence>MAGQSETLALNSQLLTLQRRQVPHREYTTRPTDQPWFGYCCHVAAEAKYADWLPYKRSSA</sequence>
<gene>
    <name evidence="1" type="ORF">E2C01_019868</name>
</gene>
<protein>
    <submittedName>
        <fullName evidence="1">Uncharacterized protein</fullName>
    </submittedName>
</protein>
<comment type="caution">
    <text evidence="1">The sequence shown here is derived from an EMBL/GenBank/DDBJ whole genome shotgun (WGS) entry which is preliminary data.</text>
</comment>
<organism evidence="1 2">
    <name type="scientific">Portunus trituberculatus</name>
    <name type="common">Swimming crab</name>
    <name type="synonym">Neptunus trituberculatus</name>
    <dbReference type="NCBI Taxonomy" id="210409"/>
    <lineage>
        <taxon>Eukaryota</taxon>
        <taxon>Metazoa</taxon>
        <taxon>Ecdysozoa</taxon>
        <taxon>Arthropoda</taxon>
        <taxon>Crustacea</taxon>
        <taxon>Multicrustacea</taxon>
        <taxon>Malacostraca</taxon>
        <taxon>Eumalacostraca</taxon>
        <taxon>Eucarida</taxon>
        <taxon>Decapoda</taxon>
        <taxon>Pleocyemata</taxon>
        <taxon>Brachyura</taxon>
        <taxon>Eubrachyura</taxon>
        <taxon>Portunoidea</taxon>
        <taxon>Portunidae</taxon>
        <taxon>Portuninae</taxon>
        <taxon>Portunus</taxon>
    </lineage>
</organism>